<reference evidence="2 3" key="2">
    <citation type="submission" date="2023-12" db="EMBL/GenBank/DDBJ databases">
        <authorList>
            <consortium name="Cladostephus spongiosus"/>
            <person name="Lorente B."/>
            <person name="Cabral C."/>
            <person name="Frias J."/>
            <person name="Faria J."/>
            <person name="Toubarro D."/>
        </authorList>
    </citation>
    <scope>NUCLEOTIDE SEQUENCE [LARGE SCALE GENOMIC DNA]</scope>
    <source>
        <strain evidence="2 3">ZMCS4</strain>
    </source>
</reference>
<comment type="caution">
    <text evidence="2">The sequence shown here is derived from an EMBL/GenBank/DDBJ whole genome shotgun (WGS) entry which is preliminary data.</text>
</comment>
<keyword evidence="3" id="KW-1185">Reference proteome</keyword>
<dbReference type="Proteomes" id="UP001310248">
    <property type="component" value="Unassembled WGS sequence"/>
</dbReference>
<organism evidence="2 3">
    <name type="scientific">Agarivorans aestuarii</name>
    <dbReference type="NCBI Taxonomy" id="1563703"/>
    <lineage>
        <taxon>Bacteria</taxon>
        <taxon>Pseudomonadati</taxon>
        <taxon>Pseudomonadota</taxon>
        <taxon>Gammaproteobacteria</taxon>
        <taxon>Alteromonadales</taxon>
        <taxon>Alteromonadaceae</taxon>
        <taxon>Agarivorans</taxon>
    </lineage>
</organism>
<dbReference type="Pfam" id="PF20075">
    <property type="entry name" value="DUF6471"/>
    <property type="match status" value="1"/>
</dbReference>
<sequence>MSAQRAMNPEQSIRNRQALQPYKDSIKRYIRSAMQLKGVQYKYLSDELAKRNIEMKEGNLRSKVYAGTLPTDLFIILVEILDMPEHALSDIIANKNK</sequence>
<name>A0ABU7G4G2_9ALTE</name>
<feature type="domain" description="DUF6471" evidence="1">
    <location>
        <begin position="22"/>
        <end position="83"/>
    </location>
</feature>
<protein>
    <submittedName>
        <fullName evidence="2">DUF6471 domain-containing protein</fullName>
    </submittedName>
</protein>
<reference evidence="3" key="1">
    <citation type="submission" date="2023-07" db="EMBL/GenBank/DDBJ databases">
        <title>Draft genome sequence of Agarivorans aestuarii strain ZMCS4, a CAZymes producing bacteria isolated from the marine brown algae Clodostephus spongiosus.</title>
        <authorList>
            <person name="Lorente B."/>
            <person name="Cabral C."/>
            <person name="Frias J."/>
            <person name="Faria J."/>
            <person name="Toubarro D."/>
        </authorList>
    </citation>
    <scope>NUCLEOTIDE SEQUENCE [LARGE SCALE GENOMIC DNA]</scope>
    <source>
        <strain evidence="3">ZMCS4</strain>
    </source>
</reference>
<gene>
    <name evidence="2" type="ORF">SNR37_003642</name>
</gene>
<proteinExistence type="predicted"/>
<accession>A0ABU7G4G2</accession>
<dbReference type="EMBL" id="JAYDYW010000007">
    <property type="protein sequence ID" value="MEE1674206.1"/>
    <property type="molecule type" value="Genomic_DNA"/>
</dbReference>
<evidence type="ECO:0000259" key="1">
    <source>
        <dbReference type="Pfam" id="PF20075"/>
    </source>
</evidence>
<dbReference type="RefSeq" id="WP_221074515.1">
    <property type="nucleotide sequence ID" value="NZ_AP023033.1"/>
</dbReference>
<evidence type="ECO:0000313" key="2">
    <source>
        <dbReference type="EMBL" id="MEE1674206.1"/>
    </source>
</evidence>
<evidence type="ECO:0000313" key="3">
    <source>
        <dbReference type="Proteomes" id="UP001310248"/>
    </source>
</evidence>
<dbReference type="InterPro" id="IPR045526">
    <property type="entry name" value="DUF6471"/>
</dbReference>